<accession>A0A3R6HPZ0</accession>
<comment type="caution">
    <text evidence="2">The sequence shown here is derived from an EMBL/GenBank/DDBJ whole genome shotgun (WGS) entry which is preliminary data.</text>
</comment>
<gene>
    <name evidence="2" type="ORF">DW656_11480</name>
</gene>
<protein>
    <submittedName>
        <fullName evidence="2">Uncharacterized protein</fullName>
    </submittedName>
</protein>
<evidence type="ECO:0000313" key="3">
    <source>
        <dbReference type="Proteomes" id="UP000284579"/>
    </source>
</evidence>
<organism evidence="2 3">
    <name type="scientific">Coprococcus comes</name>
    <dbReference type="NCBI Taxonomy" id="410072"/>
    <lineage>
        <taxon>Bacteria</taxon>
        <taxon>Bacillati</taxon>
        <taxon>Bacillota</taxon>
        <taxon>Clostridia</taxon>
        <taxon>Lachnospirales</taxon>
        <taxon>Lachnospiraceae</taxon>
        <taxon>Coprococcus</taxon>
    </lineage>
</organism>
<reference evidence="2 3" key="1">
    <citation type="submission" date="2018-08" db="EMBL/GenBank/DDBJ databases">
        <title>A genome reference for cultivated species of the human gut microbiota.</title>
        <authorList>
            <person name="Zou Y."/>
            <person name="Xue W."/>
            <person name="Luo G."/>
        </authorList>
    </citation>
    <scope>NUCLEOTIDE SEQUENCE [LARGE SCALE GENOMIC DNA]</scope>
    <source>
        <strain evidence="2 3">AM23-3</strain>
    </source>
</reference>
<evidence type="ECO:0000256" key="1">
    <source>
        <dbReference type="SAM" id="MobiDB-lite"/>
    </source>
</evidence>
<feature type="region of interest" description="Disordered" evidence="1">
    <location>
        <begin position="36"/>
        <end position="69"/>
    </location>
</feature>
<proteinExistence type="predicted"/>
<dbReference type="Proteomes" id="UP000284579">
    <property type="component" value="Unassembled WGS sequence"/>
</dbReference>
<dbReference type="AlphaFoldDB" id="A0A3R6HPZ0"/>
<name>A0A3R6HPZ0_9FIRM</name>
<dbReference type="EMBL" id="QRHO01000016">
    <property type="protein sequence ID" value="RHF82250.1"/>
    <property type="molecule type" value="Genomic_DNA"/>
</dbReference>
<sequence length="69" mass="7632">MQRSGARARIKGEVFLPVFTEHAEEKVAERCAGTLDGQAQERHRMPMPRIGPVPDPRGNFPFSKKAGAD</sequence>
<evidence type="ECO:0000313" key="2">
    <source>
        <dbReference type="EMBL" id="RHF82250.1"/>
    </source>
</evidence>